<reference evidence="1 2" key="1">
    <citation type="submission" date="2019-11" db="EMBL/GenBank/DDBJ databases">
        <title>Pseudodesulfovibrio alkaliphilus, sp. nov., an alkaliphilic sulfate-reducing bacteria from mud volcano of Taman peninsula, Russia.</title>
        <authorList>
            <person name="Frolova A."/>
            <person name="Merkel A.Y."/>
            <person name="Slobodkin A.I."/>
        </authorList>
    </citation>
    <scope>NUCLEOTIDE SEQUENCE [LARGE SCALE GENOMIC DNA]</scope>
    <source>
        <strain evidence="1 2">F-1</strain>
    </source>
</reference>
<dbReference type="EMBL" id="WODC01000004">
    <property type="protein sequence ID" value="MUM77588.1"/>
    <property type="molecule type" value="Genomic_DNA"/>
</dbReference>
<dbReference type="Proteomes" id="UP000461162">
    <property type="component" value="Unassembled WGS sequence"/>
</dbReference>
<gene>
    <name evidence="1" type="ORF">GKC30_08085</name>
</gene>
<dbReference type="GO" id="GO:0015628">
    <property type="term" value="P:protein secretion by the type II secretion system"/>
    <property type="evidence" value="ECO:0007669"/>
    <property type="project" value="InterPro"/>
</dbReference>
<keyword evidence="2" id="KW-1185">Reference proteome</keyword>
<dbReference type="RefSeq" id="WP_155933866.1">
    <property type="nucleotide sequence ID" value="NZ_WODC01000004.1"/>
</dbReference>
<accession>A0A7K1KNC8</accession>
<protein>
    <submittedName>
        <fullName evidence="1">Uncharacterized protein</fullName>
    </submittedName>
</protein>
<proteinExistence type="predicted"/>
<dbReference type="InterPro" id="IPR007690">
    <property type="entry name" value="T2SS_GspM"/>
</dbReference>
<dbReference type="Pfam" id="PF04612">
    <property type="entry name" value="T2SSM"/>
    <property type="match status" value="1"/>
</dbReference>
<dbReference type="GO" id="GO:0015627">
    <property type="term" value="C:type II protein secretion system complex"/>
    <property type="evidence" value="ECO:0007669"/>
    <property type="project" value="InterPro"/>
</dbReference>
<name>A0A7K1KNC8_9BACT</name>
<sequence length="163" mass="18105">MSGGGYFWSNWPDMSRQRLFRVAPRALVAVGLCLFIGLRLLTGTAAVQIEESKAQYSRVVPLVEEIRALQARQGDLLRLPLDEAVWRIIDDLAIEQNLMSLRETGASQDEASLQMTLTGLPLNTLARLLAALRDRAGLQVRDCALTRNPDDPRLSDAHLVLAR</sequence>
<organism evidence="1 2">
    <name type="scientific">Pseudodesulfovibrio alkaliphilus</name>
    <dbReference type="NCBI Taxonomy" id="2661613"/>
    <lineage>
        <taxon>Bacteria</taxon>
        <taxon>Pseudomonadati</taxon>
        <taxon>Thermodesulfobacteriota</taxon>
        <taxon>Desulfovibrionia</taxon>
        <taxon>Desulfovibrionales</taxon>
        <taxon>Desulfovibrionaceae</taxon>
    </lineage>
</organism>
<evidence type="ECO:0000313" key="2">
    <source>
        <dbReference type="Proteomes" id="UP000461162"/>
    </source>
</evidence>
<evidence type="ECO:0000313" key="1">
    <source>
        <dbReference type="EMBL" id="MUM77588.1"/>
    </source>
</evidence>
<dbReference type="AlphaFoldDB" id="A0A7K1KNC8"/>
<comment type="caution">
    <text evidence="1">The sequence shown here is derived from an EMBL/GenBank/DDBJ whole genome shotgun (WGS) entry which is preliminary data.</text>
</comment>